<dbReference type="AlphaFoldDB" id="I0V3B1"/>
<keyword evidence="3" id="KW-1185">Reference proteome</keyword>
<dbReference type="GO" id="GO:0032259">
    <property type="term" value="P:methylation"/>
    <property type="evidence" value="ECO:0007669"/>
    <property type="project" value="UniProtKB-KW"/>
</dbReference>
<dbReference type="HOGENOM" id="CLU_085338_2_1_11"/>
<feature type="domain" description="Methyltransferase" evidence="1">
    <location>
        <begin position="59"/>
        <end position="161"/>
    </location>
</feature>
<protein>
    <submittedName>
        <fullName evidence="2">Phospholipid N-methyltransferase</fullName>
    </submittedName>
</protein>
<dbReference type="InterPro" id="IPR029063">
    <property type="entry name" value="SAM-dependent_MTases_sf"/>
</dbReference>
<dbReference type="InterPro" id="IPR041698">
    <property type="entry name" value="Methyltransf_25"/>
</dbReference>
<accession>I0V3B1</accession>
<dbReference type="Proteomes" id="UP000004691">
    <property type="component" value="Unassembled WGS sequence"/>
</dbReference>
<dbReference type="OrthoDB" id="3528482at2"/>
<reference evidence="2 3" key="1">
    <citation type="submission" date="2012-01" db="EMBL/GenBank/DDBJ databases">
        <title>Improved High-Quality Draft sequence of Saccharomonospora xinjiangensis XJ-54.</title>
        <authorList>
            <consortium name="US DOE Joint Genome Institute"/>
            <person name="Lucas S."/>
            <person name="Han J."/>
            <person name="Lapidus A."/>
            <person name="Cheng J.-F."/>
            <person name="Goodwin L."/>
            <person name="Pitluck S."/>
            <person name="Peters L."/>
            <person name="Mikhailova N."/>
            <person name="Teshima H."/>
            <person name="Detter J.C."/>
            <person name="Han C."/>
            <person name="Tapia R."/>
            <person name="Land M."/>
            <person name="Hauser L."/>
            <person name="Kyrpides N."/>
            <person name="Ivanova N."/>
            <person name="Pagani I."/>
            <person name="Brambilla E.-M."/>
            <person name="Klenk H.-P."/>
            <person name="Woyke T."/>
        </authorList>
    </citation>
    <scope>NUCLEOTIDE SEQUENCE [LARGE SCALE GENOMIC DNA]</scope>
    <source>
        <strain evidence="2 3">XJ-54</strain>
    </source>
</reference>
<keyword evidence="2" id="KW-0489">Methyltransferase</keyword>
<proteinExistence type="predicted"/>
<keyword evidence="2" id="KW-0808">Transferase</keyword>
<dbReference type="EMBL" id="JH636049">
    <property type="protein sequence ID" value="EID54614.1"/>
    <property type="molecule type" value="Genomic_DNA"/>
</dbReference>
<evidence type="ECO:0000313" key="2">
    <source>
        <dbReference type="EMBL" id="EID54614.1"/>
    </source>
</evidence>
<gene>
    <name evidence="2" type="ORF">SacxiDRAFT_2388</name>
</gene>
<evidence type="ECO:0000259" key="1">
    <source>
        <dbReference type="Pfam" id="PF13649"/>
    </source>
</evidence>
<dbReference type="STRING" id="882086.SacxiDRAFT_2388"/>
<dbReference type="eggNOG" id="COG3963">
    <property type="taxonomic scope" value="Bacteria"/>
</dbReference>
<dbReference type="Gene3D" id="3.40.50.150">
    <property type="entry name" value="Vaccinia Virus protein VP39"/>
    <property type="match status" value="1"/>
</dbReference>
<organism evidence="2 3">
    <name type="scientific">Saccharomonospora xinjiangensis XJ-54</name>
    <dbReference type="NCBI Taxonomy" id="882086"/>
    <lineage>
        <taxon>Bacteria</taxon>
        <taxon>Bacillati</taxon>
        <taxon>Actinomycetota</taxon>
        <taxon>Actinomycetes</taxon>
        <taxon>Pseudonocardiales</taxon>
        <taxon>Pseudonocardiaceae</taxon>
        <taxon>Saccharomonospora</taxon>
    </lineage>
</organism>
<dbReference type="GO" id="GO:0008168">
    <property type="term" value="F:methyltransferase activity"/>
    <property type="evidence" value="ECO:0007669"/>
    <property type="project" value="UniProtKB-KW"/>
</dbReference>
<name>I0V3B1_9PSEU</name>
<dbReference type="RefSeq" id="WP_006238760.1">
    <property type="nucleotide sequence ID" value="NZ_JH636049.1"/>
</dbReference>
<sequence length="231" mass="24864">METTHTTSATPASRLAFLREASRTQRTTGAIAPSSARLAARLAEPLALERRGSRRPLSVLEVGAGTGSVTRTLARLSRQGDRLDVVELNPRFVDLLGRAMVTDPVLSTAPGDIRILAGSITELELGGRYDVIISCLPFANFEPGQVREIMDRYLSLLVPGGRLSYFRYLGARAVRTVLPGRAEAVRYRSVATLLAGFESRYGAGGSVVWGNLPPARVVHLRSARIPAIDAA</sequence>
<dbReference type="SUPFAM" id="SSF53335">
    <property type="entry name" value="S-adenosyl-L-methionine-dependent methyltransferases"/>
    <property type="match status" value="1"/>
</dbReference>
<dbReference type="CDD" id="cd02440">
    <property type="entry name" value="AdoMet_MTases"/>
    <property type="match status" value="1"/>
</dbReference>
<evidence type="ECO:0000313" key="3">
    <source>
        <dbReference type="Proteomes" id="UP000004691"/>
    </source>
</evidence>
<dbReference type="Pfam" id="PF13649">
    <property type="entry name" value="Methyltransf_25"/>
    <property type="match status" value="1"/>
</dbReference>